<keyword evidence="6" id="KW-1185">Reference proteome</keyword>
<feature type="signal peptide" evidence="4">
    <location>
        <begin position="1"/>
        <end position="16"/>
    </location>
</feature>
<evidence type="ECO:0000256" key="3">
    <source>
        <dbReference type="SAM" id="MobiDB-lite"/>
    </source>
</evidence>
<dbReference type="Proteomes" id="UP001381693">
    <property type="component" value="Unassembled WGS sequence"/>
</dbReference>
<reference evidence="5 6" key="1">
    <citation type="submission" date="2023-11" db="EMBL/GenBank/DDBJ databases">
        <title>Halocaridina rubra genome assembly.</title>
        <authorList>
            <person name="Smith C."/>
        </authorList>
    </citation>
    <scope>NUCLEOTIDE SEQUENCE [LARGE SCALE GENOMIC DNA]</scope>
    <source>
        <strain evidence="5">EP-1</strain>
        <tissue evidence="5">Whole</tissue>
    </source>
</reference>
<dbReference type="GO" id="GO:0008010">
    <property type="term" value="F:structural constituent of chitin-based larval cuticle"/>
    <property type="evidence" value="ECO:0007669"/>
    <property type="project" value="TreeGrafter"/>
</dbReference>
<dbReference type="PROSITE" id="PS00233">
    <property type="entry name" value="CHIT_BIND_RR_1"/>
    <property type="match status" value="1"/>
</dbReference>
<feature type="compositionally biased region" description="Polar residues" evidence="3">
    <location>
        <begin position="182"/>
        <end position="200"/>
    </location>
</feature>
<comment type="caution">
    <text evidence="5">The sequence shown here is derived from an EMBL/GenBank/DDBJ whole genome shotgun (WGS) entry which is preliminary data.</text>
</comment>
<sequence>MLKLILCAIVLGSTSAQSEQISLARQRVEQLTNKENPSEKTLGVSETEPSDVASVPNDQSSVVTSAIPDTQTTGVSSAIPETQATRVTSAIRETRTIQQPVVLQQDNLRNILTPFILPQSPFIQSTPQGPLTFITPNSLPIQPSGNTLPILSQNVAVIDDLRDGQLQDGTYYVRLPDATSISQQSTGIPQSQESPQILSASSQPIRLSQQQPLRPQLTVQQQSQQSSQAQRSSQQQIENIRQQQLIRQQQVSQQLHLQRLQQNQQQQPGTLSQQTSNVQFRPIVLQQPTQPQPVINSNIAVLSDDTRATRQPQQSVTAVQQPLLVRPVIARDQQQIQDQNLDNINSQAQVQQQIRQQDRSVVIQQTRPTQQITRPTPSVIGDIRHGPYQDGTYYFRCLTSDGKQREEGARLKESGTHEVTGSYSYVAPDGTLVAMEYIADENGYRAFPVRPGRVNPVKPPEPIPVPPPIRRPSSPVRLEGVSTIGSSPPIPVTQAARPILVTPSPASNLQPIRQPTRSRPALSIPFPVATTPSPQLTSVIRQPQSFVNPVSVVQDNQQRLPLGSGAFQIISSGTTSSGQPQYFIYRPSLQGLPSELSPLANFTSSNFGFSGNSGDGGIIIVPSVNPQFDNIGTSSSPGTFVALNVPDQI</sequence>
<dbReference type="PANTHER" id="PTHR10380">
    <property type="entry name" value="CUTICLE PROTEIN"/>
    <property type="match status" value="1"/>
</dbReference>
<dbReference type="InterPro" id="IPR000618">
    <property type="entry name" value="Insect_cuticle"/>
</dbReference>
<feature type="region of interest" description="Disordered" evidence="3">
    <location>
        <begin position="33"/>
        <end position="77"/>
    </location>
</feature>
<dbReference type="InterPro" id="IPR050468">
    <property type="entry name" value="Cuticle_Struct_Prot"/>
</dbReference>
<dbReference type="Pfam" id="PF00379">
    <property type="entry name" value="Chitin_bind_4"/>
    <property type="match status" value="1"/>
</dbReference>
<protein>
    <submittedName>
        <fullName evidence="5">Uncharacterized protein</fullName>
    </submittedName>
</protein>
<feature type="compositionally biased region" description="Low complexity" evidence="3">
    <location>
        <begin position="201"/>
        <end position="236"/>
    </location>
</feature>
<dbReference type="PANTHER" id="PTHR10380:SF224">
    <property type="entry name" value="CUTICULAR PROTEIN 12A"/>
    <property type="match status" value="1"/>
</dbReference>
<dbReference type="AlphaFoldDB" id="A0AAN8XLW8"/>
<dbReference type="InterPro" id="IPR031311">
    <property type="entry name" value="CHIT_BIND_RR_consensus"/>
</dbReference>
<evidence type="ECO:0000313" key="6">
    <source>
        <dbReference type="Proteomes" id="UP001381693"/>
    </source>
</evidence>
<dbReference type="GO" id="GO:0062129">
    <property type="term" value="C:chitin-based extracellular matrix"/>
    <property type="evidence" value="ECO:0007669"/>
    <property type="project" value="TreeGrafter"/>
</dbReference>
<organism evidence="5 6">
    <name type="scientific">Halocaridina rubra</name>
    <name type="common">Hawaiian red shrimp</name>
    <dbReference type="NCBI Taxonomy" id="373956"/>
    <lineage>
        <taxon>Eukaryota</taxon>
        <taxon>Metazoa</taxon>
        <taxon>Ecdysozoa</taxon>
        <taxon>Arthropoda</taxon>
        <taxon>Crustacea</taxon>
        <taxon>Multicrustacea</taxon>
        <taxon>Malacostraca</taxon>
        <taxon>Eumalacostraca</taxon>
        <taxon>Eucarida</taxon>
        <taxon>Decapoda</taxon>
        <taxon>Pleocyemata</taxon>
        <taxon>Caridea</taxon>
        <taxon>Atyoidea</taxon>
        <taxon>Atyidae</taxon>
        <taxon>Halocaridina</taxon>
    </lineage>
</organism>
<keyword evidence="4" id="KW-0732">Signal</keyword>
<accession>A0AAN8XLW8</accession>
<proteinExistence type="predicted"/>
<feature type="chain" id="PRO_5042983374" evidence="4">
    <location>
        <begin position="17"/>
        <end position="649"/>
    </location>
</feature>
<evidence type="ECO:0000256" key="4">
    <source>
        <dbReference type="SAM" id="SignalP"/>
    </source>
</evidence>
<keyword evidence="1 2" id="KW-0193">Cuticle</keyword>
<name>A0AAN8XLW8_HALRR</name>
<feature type="region of interest" description="Disordered" evidence="3">
    <location>
        <begin position="182"/>
        <end position="236"/>
    </location>
</feature>
<feature type="compositionally biased region" description="Polar residues" evidence="3">
    <location>
        <begin position="56"/>
        <end position="77"/>
    </location>
</feature>
<evidence type="ECO:0000313" key="5">
    <source>
        <dbReference type="EMBL" id="KAK7081854.1"/>
    </source>
</evidence>
<gene>
    <name evidence="5" type="ORF">SK128_006053</name>
</gene>
<dbReference type="EMBL" id="JAXCGZ010004385">
    <property type="protein sequence ID" value="KAK7081854.1"/>
    <property type="molecule type" value="Genomic_DNA"/>
</dbReference>
<evidence type="ECO:0000256" key="1">
    <source>
        <dbReference type="ARBA" id="ARBA00022460"/>
    </source>
</evidence>
<evidence type="ECO:0000256" key="2">
    <source>
        <dbReference type="PROSITE-ProRule" id="PRU00497"/>
    </source>
</evidence>
<dbReference type="PROSITE" id="PS51155">
    <property type="entry name" value="CHIT_BIND_RR_2"/>
    <property type="match status" value="1"/>
</dbReference>